<name>A0ABW2QZ46_9NEIS</name>
<gene>
    <name evidence="5" type="ORF">ACFQNF_13935</name>
</gene>
<comment type="caution">
    <text evidence="5">The sequence shown here is derived from an EMBL/GenBank/DDBJ whole genome shotgun (WGS) entry which is preliminary data.</text>
</comment>
<dbReference type="Proteomes" id="UP001596473">
    <property type="component" value="Unassembled WGS sequence"/>
</dbReference>
<protein>
    <submittedName>
        <fullName evidence="5">GNAT family N-acetyltransferase</fullName>
        <ecNumber evidence="5">2.3.-.-</ecNumber>
    </submittedName>
</protein>
<proteinExistence type="inferred from homology"/>
<dbReference type="Gene3D" id="3.40.630.30">
    <property type="match status" value="1"/>
</dbReference>
<dbReference type="PANTHER" id="PTHR43792">
    <property type="entry name" value="GNAT FAMILY, PUTATIVE (AFU_ORTHOLOGUE AFUA_3G00765)-RELATED-RELATED"/>
    <property type="match status" value="1"/>
</dbReference>
<dbReference type="InterPro" id="IPR051531">
    <property type="entry name" value="N-acetyltransferase"/>
</dbReference>
<dbReference type="Pfam" id="PF13302">
    <property type="entry name" value="Acetyltransf_3"/>
    <property type="match status" value="1"/>
</dbReference>
<evidence type="ECO:0000313" key="6">
    <source>
        <dbReference type="Proteomes" id="UP001596473"/>
    </source>
</evidence>
<evidence type="ECO:0000259" key="4">
    <source>
        <dbReference type="PROSITE" id="PS51186"/>
    </source>
</evidence>
<dbReference type="PANTHER" id="PTHR43792:SF8">
    <property type="entry name" value="[RIBOSOMAL PROTEIN US5]-ALANINE N-ACETYLTRANSFERASE"/>
    <property type="match status" value="1"/>
</dbReference>
<evidence type="ECO:0000256" key="2">
    <source>
        <dbReference type="ARBA" id="ARBA00023315"/>
    </source>
</evidence>
<dbReference type="EC" id="2.3.-.-" evidence="5"/>
<dbReference type="SUPFAM" id="SSF55729">
    <property type="entry name" value="Acyl-CoA N-acyltransferases (Nat)"/>
    <property type="match status" value="1"/>
</dbReference>
<keyword evidence="1 5" id="KW-0808">Transferase</keyword>
<dbReference type="EMBL" id="JBHTBQ010000031">
    <property type="protein sequence ID" value="MFC7420962.1"/>
    <property type="molecule type" value="Genomic_DNA"/>
</dbReference>
<evidence type="ECO:0000256" key="1">
    <source>
        <dbReference type="ARBA" id="ARBA00022679"/>
    </source>
</evidence>
<dbReference type="PROSITE" id="PS51186">
    <property type="entry name" value="GNAT"/>
    <property type="match status" value="1"/>
</dbReference>
<reference evidence="6" key="1">
    <citation type="journal article" date="2019" name="Int. J. Syst. Evol. Microbiol.">
        <title>The Global Catalogue of Microorganisms (GCM) 10K type strain sequencing project: providing services to taxonomists for standard genome sequencing and annotation.</title>
        <authorList>
            <consortium name="The Broad Institute Genomics Platform"/>
            <consortium name="The Broad Institute Genome Sequencing Center for Infectious Disease"/>
            <person name="Wu L."/>
            <person name="Ma J."/>
        </authorList>
    </citation>
    <scope>NUCLEOTIDE SEQUENCE [LARGE SCALE GENOMIC DNA]</scope>
    <source>
        <strain evidence="6">CCUG 62945</strain>
    </source>
</reference>
<accession>A0ABW2QZ46</accession>
<feature type="domain" description="N-acetyltransferase" evidence="4">
    <location>
        <begin position="9"/>
        <end position="165"/>
    </location>
</feature>
<keyword evidence="2 5" id="KW-0012">Acyltransferase</keyword>
<organism evidence="5 6">
    <name type="scientific">Iodobacter arcticus</name>
    <dbReference type="NCBI Taxonomy" id="590593"/>
    <lineage>
        <taxon>Bacteria</taxon>
        <taxon>Pseudomonadati</taxon>
        <taxon>Pseudomonadota</taxon>
        <taxon>Betaproteobacteria</taxon>
        <taxon>Neisseriales</taxon>
        <taxon>Chitinibacteraceae</taxon>
        <taxon>Iodobacter</taxon>
    </lineage>
</organism>
<dbReference type="InterPro" id="IPR016181">
    <property type="entry name" value="Acyl_CoA_acyltransferase"/>
</dbReference>
<evidence type="ECO:0000313" key="5">
    <source>
        <dbReference type="EMBL" id="MFC7420962.1"/>
    </source>
</evidence>
<dbReference type="GO" id="GO:0016746">
    <property type="term" value="F:acyltransferase activity"/>
    <property type="evidence" value="ECO:0007669"/>
    <property type="project" value="UniProtKB-KW"/>
</dbReference>
<evidence type="ECO:0000256" key="3">
    <source>
        <dbReference type="ARBA" id="ARBA00038502"/>
    </source>
</evidence>
<keyword evidence="6" id="KW-1185">Reference proteome</keyword>
<sequence>MPTLETPRLTLSPFSFDDAPAVQKLAGDFTIADTTATIPHPYPDGAAESWIASSASLWLVQQTLALAIRRKEDRALLGAISLFAILPEHRAELGYWIGRPFWGKGYASEAGHAILEFGFTELKLTRIHAEHLARNPASGRVMEKLGFTQEGVLRQHAIKWGKPEDKVCRGILRGEWQKINQTVR</sequence>
<dbReference type="InterPro" id="IPR000182">
    <property type="entry name" value="GNAT_dom"/>
</dbReference>
<comment type="similarity">
    <text evidence="3">Belongs to the acetyltransferase family. RimJ subfamily.</text>
</comment>